<dbReference type="PROSITE" id="PS50011">
    <property type="entry name" value="PROTEIN_KINASE_DOM"/>
    <property type="match status" value="1"/>
</dbReference>
<evidence type="ECO:0000313" key="2">
    <source>
        <dbReference type="EMBL" id="TNV80499.1"/>
    </source>
</evidence>
<evidence type="ECO:0000313" key="3">
    <source>
        <dbReference type="Proteomes" id="UP000785679"/>
    </source>
</evidence>
<dbReference type="Gene3D" id="1.10.510.10">
    <property type="entry name" value="Transferase(Phosphotransferase) domain 1"/>
    <property type="match status" value="1"/>
</dbReference>
<dbReference type="PANTHER" id="PTHR44167">
    <property type="entry name" value="OVARIAN-SPECIFIC SERINE/THREONINE-PROTEIN KINASE LOK-RELATED"/>
    <property type="match status" value="1"/>
</dbReference>
<dbReference type="Proteomes" id="UP000785679">
    <property type="component" value="Unassembled WGS sequence"/>
</dbReference>
<comment type="caution">
    <text evidence="2">The sequence shown here is derived from an EMBL/GenBank/DDBJ whole genome shotgun (WGS) entry which is preliminary data.</text>
</comment>
<dbReference type="Pfam" id="PF00069">
    <property type="entry name" value="Pkinase"/>
    <property type="match status" value="1"/>
</dbReference>
<gene>
    <name evidence="2" type="ORF">FGO68_gene551</name>
</gene>
<dbReference type="PROSITE" id="PS00108">
    <property type="entry name" value="PROTEIN_KINASE_ST"/>
    <property type="match status" value="1"/>
</dbReference>
<protein>
    <recommendedName>
        <fullName evidence="1">Protein kinase domain-containing protein</fullName>
    </recommendedName>
</protein>
<name>A0A8J8NUK1_HALGN</name>
<evidence type="ECO:0000259" key="1">
    <source>
        <dbReference type="PROSITE" id="PS50011"/>
    </source>
</evidence>
<dbReference type="GO" id="GO:0004674">
    <property type="term" value="F:protein serine/threonine kinase activity"/>
    <property type="evidence" value="ECO:0007669"/>
    <property type="project" value="TreeGrafter"/>
</dbReference>
<dbReference type="GO" id="GO:0005634">
    <property type="term" value="C:nucleus"/>
    <property type="evidence" value="ECO:0007669"/>
    <property type="project" value="TreeGrafter"/>
</dbReference>
<dbReference type="OrthoDB" id="4062651at2759"/>
<dbReference type="SMART" id="SM00220">
    <property type="entry name" value="S_TKc"/>
    <property type="match status" value="1"/>
</dbReference>
<dbReference type="AlphaFoldDB" id="A0A8J8NUK1"/>
<accession>A0A8J8NUK1</accession>
<dbReference type="InterPro" id="IPR011009">
    <property type="entry name" value="Kinase-like_dom_sf"/>
</dbReference>
<keyword evidence="3" id="KW-1185">Reference proteome</keyword>
<dbReference type="GO" id="GO:0044773">
    <property type="term" value="P:mitotic DNA damage checkpoint signaling"/>
    <property type="evidence" value="ECO:0007669"/>
    <property type="project" value="TreeGrafter"/>
</dbReference>
<reference evidence="2" key="1">
    <citation type="submission" date="2019-06" db="EMBL/GenBank/DDBJ databases">
        <authorList>
            <person name="Zheng W."/>
        </authorList>
    </citation>
    <scope>NUCLEOTIDE SEQUENCE</scope>
    <source>
        <strain evidence="2">QDHG01</strain>
    </source>
</reference>
<dbReference type="InterPro" id="IPR008271">
    <property type="entry name" value="Ser/Thr_kinase_AS"/>
</dbReference>
<dbReference type="EMBL" id="RRYP01007435">
    <property type="protein sequence ID" value="TNV80499.1"/>
    <property type="molecule type" value="Genomic_DNA"/>
</dbReference>
<dbReference type="PANTHER" id="PTHR44167:SF30">
    <property type="entry name" value="PHOSPHORYLASE KINASE"/>
    <property type="match status" value="1"/>
</dbReference>
<feature type="domain" description="Protein kinase" evidence="1">
    <location>
        <begin position="37"/>
        <end position="335"/>
    </location>
</feature>
<dbReference type="InterPro" id="IPR000719">
    <property type="entry name" value="Prot_kinase_dom"/>
</dbReference>
<sequence>MVEMSVQARADAISRYFPKNIPEITLFDENQQPQKQLIQCGRIGLTNSSLIYIGKDLTSWKVLKICFYYPIDPEKQERVSELGRRELQLQHELYSNYVAAVEENGYEYVQIGRTVPRKIFAFVSNFQQRTSLYSTMRQIKEDLKDNDDKGETNIILFKHFTAQIVEILKELKAEGVSHQDIKPHNILVTTELGLLLNDFGHAKKGLIGRTGYDGLIDVGTPGYNAPEQFESAARDAECDLHKADIWAAGVTLIELLLHCGQRLFQKPQQSQRENDYYKLLCTGNFKALDEFLAPQIQPIQLESETRDFRREVILMHMMNPEPDSRCSVEVLEAFLKQYGIKEIQEQKVLKNIQSKLKKFSAKDFKRYINDSLGSGTLNQNETNDLIKHFSIELIDHLEHQLLEDYEAEAYIKLCENTTKGLLDENFEKILDNIDGFEAIKDGKKLIKYRLDKADGEYVEISVAAQPKLYSYENFQKQMEQTEGKFWDEREGDLSQLYLKVNCQSGGSVQELAQLITKIVEESTLL</sequence>
<organism evidence="2 3">
    <name type="scientific">Halteria grandinella</name>
    <dbReference type="NCBI Taxonomy" id="5974"/>
    <lineage>
        <taxon>Eukaryota</taxon>
        <taxon>Sar</taxon>
        <taxon>Alveolata</taxon>
        <taxon>Ciliophora</taxon>
        <taxon>Intramacronucleata</taxon>
        <taxon>Spirotrichea</taxon>
        <taxon>Stichotrichia</taxon>
        <taxon>Sporadotrichida</taxon>
        <taxon>Halteriidae</taxon>
        <taxon>Halteria</taxon>
    </lineage>
</organism>
<dbReference type="GO" id="GO:0005524">
    <property type="term" value="F:ATP binding"/>
    <property type="evidence" value="ECO:0007669"/>
    <property type="project" value="InterPro"/>
</dbReference>
<proteinExistence type="predicted"/>
<dbReference type="SUPFAM" id="SSF56112">
    <property type="entry name" value="Protein kinase-like (PK-like)"/>
    <property type="match status" value="1"/>
</dbReference>